<dbReference type="AlphaFoldDB" id="A0A915HGJ6"/>
<name>A0A915HGJ6_ROMCU</name>
<evidence type="ECO:0000313" key="1">
    <source>
        <dbReference type="Proteomes" id="UP000887565"/>
    </source>
</evidence>
<proteinExistence type="predicted"/>
<dbReference type="Proteomes" id="UP000887565">
    <property type="component" value="Unplaced"/>
</dbReference>
<accession>A0A915HGJ6</accession>
<organism evidence="1 2">
    <name type="scientific">Romanomermis culicivorax</name>
    <name type="common">Nematode worm</name>
    <dbReference type="NCBI Taxonomy" id="13658"/>
    <lineage>
        <taxon>Eukaryota</taxon>
        <taxon>Metazoa</taxon>
        <taxon>Ecdysozoa</taxon>
        <taxon>Nematoda</taxon>
        <taxon>Enoplea</taxon>
        <taxon>Dorylaimia</taxon>
        <taxon>Mermithida</taxon>
        <taxon>Mermithoidea</taxon>
        <taxon>Mermithidae</taxon>
        <taxon>Romanomermis</taxon>
    </lineage>
</organism>
<keyword evidence="1" id="KW-1185">Reference proteome</keyword>
<reference evidence="2" key="1">
    <citation type="submission" date="2022-11" db="UniProtKB">
        <authorList>
            <consortium name="WormBaseParasite"/>
        </authorList>
    </citation>
    <scope>IDENTIFICATION</scope>
</reference>
<sequence>MQVDFRHAAVQFFIIQILLRVYHFSSDRTLSYIWGGQESSVGLIPNYGYLYFRFDVTLPLQLRAEHGLRIYDDPFDGEAYLFLDP</sequence>
<protein>
    <submittedName>
        <fullName evidence="2">Uncharacterized protein</fullName>
    </submittedName>
</protein>
<evidence type="ECO:0000313" key="2">
    <source>
        <dbReference type="WBParaSite" id="nRc.2.0.1.t00738-RA"/>
    </source>
</evidence>
<dbReference type="WBParaSite" id="nRc.2.0.1.t00738-RA">
    <property type="protein sequence ID" value="nRc.2.0.1.t00738-RA"/>
    <property type="gene ID" value="nRc.2.0.1.g00738"/>
</dbReference>